<accession>A0A0A2G1E1</accession>
<evidence type="ECO:0000256" key="8">
    <source>
        <dbReference type="ARBA" id="ARBA00022691"/>
    </source>
</evidence>
<keyword evidence="7 14" id="KW-0808">Transferase</keyword>
<evidence type="ECO:0000256" key="3">
    <source>
        <dbReference type="ARBA" id="ARBA00022485"/>
    </source>
</evidence>
<evidence type="ECO:0000256" key="12">
    <source>
        <dbReference type="ARBA" id="ARBA00023014"/>
    </source>
</evidence>
<comment type="similarity">
    <text evidence="2 14">Belongs to the radical SAM superfamily. RlmN family.</text>
</comment>
<dbReference type="EC" id="2.1.1.192" evidence="14"/>
<dbReference type="InterPro" id="IPR007197">
    <property type="entry name" value="rSAM"/>
</dbReference>
<reference evidence="16 17" key="1">
    <citation type="submission" date="2014-08" db="EMBL/GenBank/DDBJ databases">
        <title>Porphyromonas gingivicanis strain:COT-022_OH1391 Genome sequencing.</title>
        <authorList>
            <person name="Wallis C."/>
            <person name="Deusch O."/>
            <person name="O'Flynn C."/>
            <person name="Davis I."/>
            <person name="Jospin G."/>
            <person name="Darling A.E."/>
            <person name="Coil D.A."/>
            <person name="Alexiev A."/>
            <person name="Horsfall A."/>
            <person name="Kirkwood N."/>
            <person name="Harris S."/>
            <person name="Eisen J.A."/>
        </authorList>
    </citation>
    <scope>NUCLEOTIDE SEQUENCE [LARGE SCALE GENOMIC DNA]</scope>
    <source>
        <strain evidence="17">COT-022 OH1391</strain>
    </source>
</reference>
<proteinExistence type="inferred from homology"/>
<dbReference type="eggNOG" id="COG0820">
    <property type="taxonomic scope" value="Bacteria"/>
</dbReference>
<evidence type="ECO:0000256" key="11">
    <source>
        <dbReference type="ARBA" id="ARBA00023004"/>
    </source>
</evidence>
<evidence type="ECO:0000256" key="14">
    <source>
        <dbReference type="HAMAP-Rule" id="MF_01849"/>
    </source>
</evidence>
<keyword evidence="12 14" id="KW-0411">Iron-sulfur</keyword>
<feature type="active site" description="Proton acceptor" evidence="14">
    <location>
        <position position="98"/>
    </location>
</feature>
<keyword evidence="8 14" id="KW-0949">S-adenosyl-L-methionine</keyword>
<dbReference type="SUPFAM" id="SSF102114">
    <property type="entry name" value="Radical SAM enzymes"/>
    <property type="match status" value="1"/>
</dbReference>
<evidence type="ECO:0000313" key="17">
    <source>
        <dbReference type="Proteomes" id="UP000030134"/>
    </source>
</evidence>
<gene>
    <name evidence="14" type="primary">rlmN</name>
    <name evidence="16" type="ORF">HQ36_08790</name>
</gene>
<feature type="binding site" evidence="14">
    <location>
        <begin position="163"/>
        <end position="164"/>
    </location>
    <ligand>
        <name>S-adenosyl-L-methionine</name>
        <dbReference type="ChEBI" id="CHEBI:59789"/>
    </ligand>
</feature>
<evidence type="ECO:0000256" key="13">
    <source>
        <dbReference type="ARBA" id="ARBA00023157"/>
    </source>
</evidence>
<dbReference type="PANTHER" id="PTHR30544:SF5">
    <property type="entry name" value="RADICAL SAM CORE DOMAIN-CONTAINING PROTEIN"/>
    <property type="match status" value="1"/>
</dbReference>
<dbReference type="GO" id="GO:0005737">
    <property type="term" value="C:cytoplasm"/>
    <property type="evidence" value="ECO:0007669"/>
    <property type="project" value="UniProtKB-SubCell"/>
</dbReference>
<dbReference type="GO" id="GO:0019843">
    <property type="term" value="F:rRNA binding"/>
    <property type="evidence" value="ECO:0007669"/>
    <property type="project" value="UniProtKB-UniRule"/>
</dbReference>
<keyword evidence="11 14" id="KW-0408">Iron</keyword>
<comment type="subcellular location">
    <subcellularLocation>
        <location evidence="1 14">Cytoplasm</location>
    </subcellularLocation>
</comment>
<evidence type="ECO:0000256" key="9">
    <source>
        <dbReference type="ARBA" id="ARBA00022694"/>
    </source>
</evidence>
<name>A0A0A2G1E1_9PORP</name>
<evidence type="ECO:0000256" key="7">
    <source>
        <dbReference type="ARBA" id="ARBA00022679"/>
    </source>
</evidence>
<keyword evidence="13 14" id="KW-1015">Disulfide bond</keyword>
<comment type="caution">
    <text evidence="14">Lacks conserved residue(s) required for the propagation of feature annotation.</text>
</comment>
<dbReference type="RefSeq" id="WP_036885145.1">
    <property type="nucleotide sequence ID" value="NZ_JQZW01000019.1"/>
</dbReference>
<dbReference type="InterPro" id="IPR004383">
    <property type="entry name" value="rRNA_lsu_MTrfase_RlmN/Cfr"/>
</dbReference>
<feature type="binding site" evidence="14">
    <location>
        <position position="118"/>
    </location>
    <ligand>
        <name>[4Fe-4S] cluster</name>
        <dbReference type="ChEBI" id="CHEBI:49883"/>
        <note>4Fe-4S-S-AdoMet</note>
    </ligand>
</feature>
<feature type="binding site" evidence="14">
    <location>
        <position position="195"/>
    </location>
    <ligand>
        <name>S-adenosyl-L-methionine</name>
        <dbReference type="ChEBI" id="CHEBI:59789"/>
    </ligand>
</feature>
<feature type="domain" description="Radical SAM core" evidence="15">
    <location>
        <begin position="104"/>
        <end position="331"/>
    </location>
</feature>
<comment type="caution">
    <text evidence="16">The sequence shown here is derived from an EMBL/GenBank/DDBJ whole genome shotgun (WGS) entry which is preliminary data.</text>
</comment>
<dbReference type="GO" id="GO:0046872">
    <property type="term" value="F:metal ion binding"/>
    <property type="evidence" value="ECO:0007669"/>
    <property type="project" value="UniProtKB-KW"/>
</dbReference>
<dbReference type="Gene3D" id="3.20.20.70">
    <property type="entry name" value="Aldolase class I"/>
    <property type="match status" value="1"/>
</dbReference>
<evidence type="ECO:0000259" key="15">
    <source>
        <dbReference type="PROSITE" id="PS51918"/>
    </source>
</evidence>
<dbReference type="PROSITE" id="PS51918">
    <property type="entry name" value="RADICAL_SAM"/>
    <property type="match status" value="1"/>
</dbReference>
<comment type="catalytic activity">
    <reaction evidence="14">
        <text>adenosine(2503) in 23S rRNA + 2 reduced [2Fe-2S]-[ferredoxin] + 2 S-adenosyl-L-methionine = 2-methyladenosine(2503) in 23S rRNA + 5'-deoxyadenosine + L-methionine + 2 oxidized [2Fe-2S]-[ferredoxin] + S-adenosyl-L-homocysteine</text>
        <dbReference type="Rhea" id="RHEA:42916"/>
        <dbReference type="Rhea" id="RHEA-COMP:10000"/>
        <dbReference type="Rhea" id="RHEA-COMP:10001"/>
        <dbReference type="Rhea" id="RHEA-COMP:10152"/>
        <dbReference type="Rhea" id="RHEA-COMP:10282"/>
        <dbReference type="ChEBI" id="CHEBI:17319"/>
        <dbReference type="ChEBI" id="CHEBI:33737"/>
        <dbReference type="ChEBI" id="CHEBI:33738"/>
        <dbReference type="ChEBI" id="CHEBI:57844"/>
        <dbReference type="ChEBI" id="CHEBI:57856"/>
        <dbReference type="ChEBI" id="CHEBI:59789"/>
        <dbReference type="ChEBI" id="CHEBI:74411"/>
        <dbReference type="ChEBI" id="CHEBI:74497"/>
        <dbReference type="EC" id="2.1.1.192"/>
    </reaction>
</comment>
<comment type="cofactor">
    <cofactor evidence="14">
        <name>[4Fe-4S] cluster</name>
        <dbReference type="ChEBI" id="CHEBI:49883"/>
    </cofactor>
    <text evidence="14">Binds 1 [4Fe-4S] cluster. The cluster is coordinated with 3 cysteines and an exchangeable S-adenosyl-L-methionine.</text>
</comment>
<organism evidence="16 17">
    <name type="scientific">Porphyromonas gingivicanis</name>
    <dbReference type="NCBI Taxonomy" id="266762"/>
    <lineage>
        <taxon>Bacteria</taxon>
        <taxon>Pseudomonadati</taxon>
        <taxon>Bacteroidota</taxon>
        <taxon>Bacteroidia</taxon>
        <taxon>Bacteroidales</taxon>
        <taxon>Porphyromonadaceae</taxon>
        <taxon>Porphyromonas</taxon>
    </lineage>
</organism>
<keyword evidence="6 14" id="KW-0489">Methyltransferase</keyword>
<dbReference type="AlphaFoldDB" id="A0A0A2G1E1"/>
<dbReference type="EMBL" id="JQZW01000019">
    <property type="protein sequence ID" value="KGN97103.1"/>
    <property type="molecule type" value="Genomic_DNA"/>
</dbReference>
<dbReference type="GO" id="GO:0030488">
    <property type="term" value="P:tRNA methylation"/>
    <property type="evidence" value="ECO:0007669"/>
    <property type="project" value="UniProtKB-UniRule"/>
</dbReference>
<dbReference type="GO" id="GO:0002935">
    <property type="term" value="F:tRNA (adenine(37)-C2)-methyltransferase activity"/>
    <property type="evidence" value="ECO:0007669"/>
    <property type="project" value="UniProtKB-UniRule"/>
</dbReference>
<keyword evidence="17" id="KW-1185">Reference proteome</keyword>
<feature type="active site" description="S-methylcysteine intermediate" evidence="14">
    <location>
        <position position="336"/>
    </location>
</feature>
<comment type="miscellaneous">
    <text evidence="14">Reaction proceeds by a ping-pong mechanism involving intermediate methylation of a conserved cysteine residue.</text>
</comment>
<comment type="function">
    <text evidence="14">Specifically methylates position 2 of adenine 2503 in 23S rRNA and position 2 of adenine 37 in tRNAs.</text>
</comment>
<keyword evidence="10 14" id="KW-0479">Metal-binding</keyword>
<dbReference type="InterPro" id="IPR058240">
    <property type="entry name" value="rSAM_sf"/>
</dbReference>
<dbReference type="NCBIfam" id="TIGR00048">
    <property type="entry name" value="rRNA_mod_RlmN"/>
    <property type="match status" value="1"/>
</dbReference>
<dbReference type="GO" id="GO:0070475">
    <property type="term" value="P:rRNA base methylation"/>
    <property type="evidence" value="ECO:0007669"/>
    <property type="project" value="UniProtKB-UniRule"/>
</dbReference>
<dbReference type="OrthoDB" id="9793973at2"/>
<dbReference type="SFLD" id="SFLDG01062">
    <property type="entry name" value="methyltransferase_(Class_A)"/>
    <property type="match status" value="1"/>
</dbReference>
<dbReference type="Gene3D" id="1.10.150.530">
    <property type="match status" value="1"/>
</dbReference>
<keyword evidence="4 14" id="KW-0963">Cytoplasm</keyword>
<protein>
    <recommendedName>
        <fullName evidence="14">Probable dual-specificity RNA methyltransferase RlmN</fullName>
        <ecNumber evidence="14">2.1.1.192</ecNumber>
    </recommendedName>
    <alternativeName>
        <fullName evidence="14">23S rRNA (adenine(2503)-C(2))-methyltransferase</fullName>
    </alternativeName>
    <alternativeName>
        <fullName evidence="14">23S rRNA m2A2503 methyltransferase</fullName>
    </alternativeName>
    <alternativeName>
        <fullName evidence="14">Ribosomal RNA large subunit methyltransferase N</fullName>
    </alternativeName>
    <alternativeName>
        <fullName evidence="14">tRNA (adenine(37)-C(2))-methyltransferase</fullName>
    </alternativeName>
    <alternativeName>
        <fullName evidence="14">tRNA m2A37 methyltransferase</fullName>
    </alternativeName>
</protein>
<feature type="binding site" evidence="14">
    <location>
        <position position="293"/>
    </location>
    <ligand>
        <name>S-adenosyl-L-methionine</name>
        <dbReference type="ChEBI" id="CHEBI:59789"/>
    </ligand>
</feature>
<dbReference type="Pfam" id="PF21016">
    <property type="entry name" value="RlmN_N"/>
    <property type="match status" value="1"/>
</dbReference>
<feature type="binding site" evidence="14">
    <location>
        <position position="122"/>
    </location>
    <ligand>
        <name>[4Fe-4S] cluster</name>
        <dbReference type="ChEBI" id="CHEBI:49883"/>
        <note>4Fe-4S-S-AdoMet</note>
    </ligand>
</feature>
<dbReference type="InterPro" id="IPR027492">
    <property type="entry name" value="RNA_MTrfase_RlmN"/>
</dbReference>
<dbReference type="InterPro" id="IPR048641">
    <property type="entry name" value="RlmN_N"/>
</dbReference>
<dbReference type="STRING" id="266762.HQ36_08790"/>
<evidence type="ECO:0000256" key="2">
    <source>
        <dbReference type="ARBA" id="ARBA00007544"/>
    </source>
</evidence>
<evidence type="ECO:0000256" key="10">
    <source>
        <dbReference type="ARBA" id="ARBA00022723"/>
    </source>
</evidence>
<evidence type="ECO:0000313" key="16">
    <source>
        <dbReference type="EMBL" id="KGN97103.1"/>
    </source>
</evidence>
<dbReference type="InterPro" id="IPR040072">
    <property type="entry name" value="Methyltransferase_A"/>
</dbReference>
<dbReference type="SFLD" id="SFLDS00029">
    <property type="entry name" value="Radical_SAM"/>
    <property type="match status" value="1"/>
</dbReference>
<comment type="catalytic activity">
    <reaction evidence="14">
        <text>adenosine(37) in tRNA + 2 reduced [2Fe-2S]-[ferredoxin] + 2 S-adenosyl-L-methionine = 2-methyladenosine(37) in tRNA + 5'-deoxyadenosine + L-methionine + 2 oxidized [2Fe-2S]-[ferredoxin] + S-adenosyl-L-homocysteine</text>
        <dbReference type="Rhea" id="RHEA:43332"/>
        <dbReference type="Rhea" id="RHEA-COMP:10000"/>
        <dbReference type="Rhea" id="RHEA-COMP:10001"/>
        <dbReference type="Rhea" id="RHEA-COMP:10162"/>
        <dbReference type="Rhea" id="RHEA-COMP:10485"/>
        <dbReference type="ChEBI" id="CHEBI:17319"/>
        <dbReference type="ChEBI" id="CHEBI:33737"/>
        <dbReference type="ChEBI" id="CHEBI:33738"/>
        <dbReference type="ChEBI" id="CHEBI:57844"/>
        <dbReference type="ChEBI" id="CHEBI:57856"/>
        <dbReference type="ChEBI" id="CHEBI:59789"/>
        <dbReference type="ChEBI" id="CHEBI:74411"/>
        <dbReference type="ChEBI" id="CHEBI:74497"/>
        <dbReference type="EC" id="2.1.1.192"/>
    </reaction>
</comment>
<dbReference type="PIRSF" id="PIRSF006004">
    <property type="entry name" value="CHP00048"/>
    <property type="match status" value="1"/>
</dbReference>
<dbReference type="InterPro" id="IPR013785">
    <property type="entry name" value="Aldolase_TIM"/>
</dbReference>
<keyword evidence="3 14" id="KW-0004">4Fe-4S</keyword>
<dbReference type="SFLD" id="SFLDF00275">
    <property type="entry name" value="adenosine_C2_methyltransferase"/>
    <property type="match status" value="1"/>
</dbReference>
<feature type="binding site" evidence="14">
    <location>
        <begin position="217"/>
        <end position="219"/>
    </location>
    <ligand>
        <name>S-adenosyl-L-methionine</name>
        <dbReference type="ChEBI" id="CHEBI:59789"/>
    </ligand>
</feature>
<keyword evidence="9 14" id="KW-0819">tRNA processing</keyword>
<dbReference type="Pfam" id="PF04055">
    <property type="entry name" value="Radical_SAM"/>
    <property type="match status" value="1"/>
</dbReference>
<dbReference type="PANTHER" id="PTHR30544">
    <property type="entry name" value="23S RRNA METHYLTRANSFERASE"/>
    <property type="match status" value="1"/>
</dbReference>
<sequence length="346" mass="38658">MEEIERKEVKVLLGMLPEELAEWAIALGLPRYAGRQLSDWIYKKKVVSFDEMTNLSLKHRALLSSCAVVGRAAPIASFASKDGTKKYLFSTSTEKPIEAVFIPDGERATLCVSSQVGCKMNCLFCMTGKQGFNGQLSEAEILNQLFSLPERERITNIVYMGMGEPLDNVNAVLRSIHCLTHKNGCAMSPKRITLSSVGVEPGLTRFLKETTCNLAISLHSPISKERLSLMPIEKAMPLEKTLKTLREYDFSGQRRLTFEYIVFGGLNDDRIHARALIELLNSFDCHINLIRYHKIPMVDLPSSEEKQLLKFCDFLNQAGIPTTIRASRGEDIAAACGMLSSLYKRG</sequence>
<dbReference type="GO" id="GO:0051539">
    <property type="term" value="F:4 iron, 4 sulfur cluster binding"/>
    <property type="evidence" value="ECO:0007669"/>
    <property type="project" value="UniProtKB-UniRule"/>
</dbReference>
<dbReference type="GO" id="GO:0000049">
    <property type="term" value="F:tRNA binding"/>
    <property type="evidence" value="ECO:0007669"/>
    <property type="project" value="UniProtKB-UniRule"/>
</dbReference>
<evidence type="ECO:0000256" key="1">
    <source>
        <dbReference type="ARBA" id="ARBA00004496"/>
    </source>
</evidence>
<keyword evidence="5 14" id="KW-0698">rRNA processing</keyword>
<dbReference type="HAMAP" id="MF_01849">
    <property type="entry name" value="RNA_methyltr_RlmN"/>
    <property type="match status" value="1"/>
</dbReference>
<evidence type="ECO:0000256" key="4">
    <source>
        <dbReference type="ARBA" id="ARBA00022490"/>
    </source>
</evidence>
<dbReference type="GO" id="GO:0070040">
    <property type="term" value="F:rRNA (adenine(2503)-C2-)-methyltransferase activity"/>
    <property type="evidence" value="ECO:0007669"/>
    <property type="project" value="UniProtKB-UniRule"/>
</dbReference>
<feature type="binding site" evidence="14">
    <location>
        <position position="125"/>
    </location>
    <ligand>
        <name>[4Fe-4S] cluster</name>
        <dbReference type="ChEBI" id="CHEBI:49883"/>
        <note>4Fe-4S-S-AdoMet</note>
    </ligand>
</feature>
<evidence type="ECO:0000256" key="5">
    <source>
        <dbReference type="ARBA" id="ARBA00022552"/>
    </source>
</evidence>
<dbReference type="Proteomes" id="UP000030134">
    <property type="component" value="Unassembled WGS sequence"/>
</dbReference>
<evidence type="ECO:0000256" key="6">
    <source>
        <dbReference type="ARBA" id="ARBA00022603"/>
    </source>
</evidence>